<accession>A0A1R1AU40</accession>
<reference evidence="2 3" key="1">
    <citation type="submission" date="2016-11" db="EMBL/GenBank/DDBJ databases">
        <title>Paenibacillus species isolates.</title>
        <authorList>
            <person name="Beno S.M."/>
        </authorList>
    </citation>
    <scope>NUCLEOTIDE SEQUENCE [LARGE SCALE GENOMIC DNA]</scope>
    <source>
        <strain evidence="2 3">FSL F4-0100</strain>
    </source>
</reference>
<dbReference type="EMBL" id="MRTF01000011">
    <property type="protein sequence ID" value="OME89096.1"/>
    <property type="molecule type" value="Genomic_DNA"/>
</dbReference>
<proteinExistence type="predicted"/>
<protein>
    <submittedName>
        <fullName evidence="2">Uncharacterized protein</fullName>
    </submittedName>
</protein>
<sequence>MTLFFFVFFLHLLIFVASNDQLGAIEPKNEIKVNNFSVFKYQDGRIQGIDAPEKLTDPQKTNILKLMNFNEQEIEKMDTQFKDLLLKDGGIKVDTVTTDKVHIYTDLNGKDHIVTDKNREEINKLRQEELKKSNGEVSPLGVNNGIYSGYGTSVYKGKTSNGVEYIYTYHNRFYFNERPNYTYLDTIGHSWQTNATPKNSTGEYYVQNLALRSDFGFKSIDQSSLTGTKAEVDLRALTGQHIGTLTTEVRIPVSDQGKTAAFASAYAHAHTNNLINMALGVAGITFGSQPGDKWG</sequence>
<organism evidence="2 3">
    <name type="scientific">Paenibacillus lautus</name>
    <name type="common">Bacillus lautus</name>
    <dbReference type="NCBI Taxonomy" id="1401"/>
    <lineage>
        <taxon>Bacteria</taxon>
        <taxon>Bacillati</taxon>
        <taxon>Bacillota</taxon>
        <taxon>Bacilli</taxon>
        <taxon>Bacillales</taxon>
        <taxon>Paenibacillaceae</taxon>
        <taxon>Paenibacillus</taxon>
    </lineage>
</organism>
<name>A0A1R1AU40_PAELA</name>
<evidence type="ECO:0000313" key="2">
    <source>
        <dbReference type="EMBL" id="OME89096.1"/>
    </source>
</evidence>
<evidence type="ECO:0000313" key="3">
    <source>
        <dbReference type="Proteomes" id="UP000187074"/>
    </source>
</evidence>
<dbReference type="Proteomes" id="UP000187074">
    <property type="component" value="Unassembled WGS sequence"/>
</dbReference>
<feature type="signal peptide" evidence="1">
    <location>
        <begin position="1"/>
        <end position="19"/>
    </location>
</feature>
<dbReference type="AlphaFoldDB" id="A0A1R1AU40"/>
<keyword evidence="1" id="KW-0732">Signal</keyword>
<feature type="chain" id="PRO_5038369536" evidence="1">
    <location>
        <begin position="20"/>
        <end position="295"/>
    </location>
</feature>
<evidence type="ECO:0000256" key="1">
    <source>
        <dbReference type="SAM" id="SignalP"/>
    </source>
</evidence>
<gene>
    <name evidence="2" type="ORF">BK123_27355</name>
</gene>
<comment type="caution">
    <text evidence="2">The sequence shown here is derived from an EMBL/GenBank/DDBJ whole genome shotgun (WGS) entry which is preliminary data.</text>
</comment>